<gene>
    <name evidence="6" type="ORF">Plil01_000852900</name>
</gene>
<dbReference type="OrthoDB" id="129247at2759"/>
<dbReference type="InterPro" id="IPR031825">
    <property type="entry name" value="RXLR"/>
</dbReference>
<protein>
    <recommendedName>
        <fullName evidence="5">RxLR effector protein</fullName>
    </recommendedName>
</protein>
<evidence type="ECO:0000256" key="4">
    <source>
        <dbReference type="ARBA" id="ARBA00022729"/>
    </source>
</evidence>
<dbReference type="EMBL" id="BSXW01000412">
    <property type="protein sequence ID" value="GMF21569.1"/>
    <property type="molecule type" value="Genomic_DNA"/>
</dbReference>
<keyword evidence="3 5" id="KW-0964">Secreted</keyword>
<evidence type="ECO:0000313" key="7">
    <source>
        <dbReference type="Proteomes" id="UP001165083"/>
    </source>
</evidence>
<feature type="signal peptide" evidence="5">
    <location>
        <begin position="1"/>
        <end position="23"/>
    </location>
</feature>
<organism evidence="6 7">
    <name type="scientific">Phytophthora lilii</name>
    <dbReference type="NCBI Taxonomy" id="2077276"/>
    <lineage>
        <taxon>Eukaryota</taxon>
        <taxon>Sar</taxon>
        <taxon>Stramenopiles</taxon>
        <taxon>Oomycota</taxon>
        <taxon>Peronosporomycetes</taxon>
        <taxon>Peronosporales</taxon>
        <taxon>Peronosporaceae</taxon>
        <taxon>Phytophthora</taxon>
    </lineage>
</organism>
<evidence type="ECO:0000256" key="5">
    <source>
        <dbReference type="RuleBase" id="RU367124"/>
    </source>
</evidence>
<comment type="caution">
    <text evidence="6">The sequence shown here is derived from an EMBL/GenBank/DDBJ whole genome shotgun (WGS) entry which is preliminary data.</text>
</comment>
<evidence type="ECO:0000256" key="1">
    <source>
        <dbReference type="ARBA" id="ARBA00004613"/>
    </source>
</evidence>
<reference evidence="6" key="1">
    <citation type="submission" date="2023-04" db="EMBL/GenBank/DDBJ databases">
        <title>Phytophthora lilii NBRC 32176.</title>
        <authorList>
            <person name="Ichikawa N."/>
            <person name="Sato H."/>
            <person name="Tonouchi N."/>
        </authorList>
    </citation>
    <scope>NUCLEOTIDE SEQUENCE</scope>
    <source>
        <strain evidence="6">NBRC 32176</strain>
    </source>
</reference>
<feature type="chain" id="PRO_5041019557" description="RxLR effector protein" evidence="5">
    <location>
        <begin position="24"/>
        <end position="149"/>
    </location>
</feature>
<dbReference type="AlphaFoldDB" id="A0A9W6TXK5"/>
<dbReference type="Pfam" id="PF16810">
    <property type="entry name" value="RXLR"/>
    <property type="match status" value="1"/>
</dbReference>
<accession>A0A9W6TXK5</accession>
<dbReference type="Gene3D" id="1.10.10.2460">
    <property type="match status" value="1"/>
</dbReference>
<proteinExistence type="inferred from homology"/>
<comment type="function">
    <text evidence="5">Effector that suppresses plant defense responses during pathogen infection.</text>
</comment>
<keyword evidence="4 5" id="KW-0732">Signal</keyword>
<keyword evidence="7" id="KW-1185">Reference proteome</keyword>
<comment type="subcellular location">
    <subcellularLocation>
        <location evidence="1 5">Secreted</location>
    </subcellularLocation>
</comment>
<sequence>MRLHYIFLATMVILAAANDGVAASRVVDSAKLTSTDQIHTTNLVQPAIQSKRFLRRVETEDATPTYKHEPATQEGPVFMEHKLQKALSNPKKTQRLYQQWYNSGYTAKEVADHLKQNENRDIEPTYRKISRGYDAYVKQRRSKKSQTQL</sequence>
<dbReference type="GO" id="GO:0005576">
    <property type="term" value="C:extracellular region"/>
    <property type="evidence" value="ECO:0007669"/>
    <property type="project" value="UniProtKB-SubCell"/>
</dbReference>
<name>A0A9W6TXK5_9STRA</name>
<evidence type="ECO:0000256" key="3">
    <source>
        <dbReference type="ARBA" id="ARBA00022525"/>
    </source>
</evidence>
<evidence type="ECO:0000313" key="6">
    <source>
        <dbReference type="EMBL" id="GMF21569.1"/>
    </source>
</evidence>
<comment type="similarity">
    <text evidence="2 5">Belongs to the RxLR effector family.</text>
</comment>
<evidence type="ECO:0000256" key="2">
    <source>
        <dbReference type="ARBA" id="ARBA00010400"/>
    </source>
</evidence>
<dbReference type="Proteomes" id="UP001165083">
    <property type="component" value="Unassembled WGS sequence"/>
</dbReference>